<name>A0ABT0YFF3_9ACTN</name>
<reference evidence="2 3" key="1">
    <citation type="submission" date="2022-06" db="EMBL/GenBank/DDBJ databases">
        <title>Actinoplanes abujensis sp. nov., isolated from Nigerian arid soil.</title>
        <authorList>
            <person name="Ding P."/>
        </authorList>
    </citation>
    <scope>NUCLEOTIDE SEQUENCE [LARGE SCALE GENOMIC DNA]</scope>
    <source>
        <strain evidence="3">TRM88002</strain>
    </source>
</reference>
<dbReference type="EMBL" id="JAMQOL010000074">
    <property type="protein sequence ID" value="MCM4084243.1"/>
    <property type="molecule type" value="Genomic_DNA"/>
</dbReference>
<feature type="region of interest" description="Disordered" evidence="1">
    <location>
        <begin position="89"/>
        <end position="118"/>
    </location>
</feature>
<sequence>MPPKEKITHTSSAVDTMNRKVTGWRAQLGAARLGINPGNPAHPHGTPWATLTVAAGGAGFTTGAYLEKRVGEVGLKIDTVLTAFQTTLGTSSRALTNTDDEATSTEKKNTDNANRLTI</sequence>
<protein>
    <submittedName>
        <fullName evidence="2">Uncharacterized protein</fullName>
    </submittedName>
</protein>
<accession>A0ABT0YFF3</accession>
<evidence type="ECO:0000256" key="1">
    <source>
        <dbReference type="SAM" id="MobiDB-lite"/>
    </source>
</evidence>
<comment type="caution">
    <text evidence="2">The sequence shown here is derived from an EMBL/GenBank/DDBJ whole genome shotgun (WGS) entry which is preliminary data.</text>
</comment>
<proteinExistence type="predicted"/>
<evidence type="ECO:0000313" key="3">
    <source>
        <dbReference type="Proteomes" id="UP001523216"/>
    </source>
</evidence>
<evidence type="ECO:0000313" key="2">
    <source>
        <dbReference type="EMBL" id="MCM4084243.1"/>
    </source>
</evidence>
<organism evidence="2 3">
    <name type="scientific">Paractinoplanes hotanensis</name>
    <dbReference type="NCBI Taxonomy" id="2906497"/>
    <lineage>
        <taxon>Bacteria</taxon>
        <taxon>Bacillati</taxon>
        <taxon>Actinomycetota</taxon>
        <taxon>Actinomycetes</taxon>
        <taxon>Micromonosporales</taxon>
        <taxon>Micromonosporaceae</taxon>
        <taxon>Paractinoplanes</taxon>
    </lineage>
</organism>
<gene>
    <name evidence="2" type="ORF">LXN57_42595</name>
</gene>
<dbReference type="RefSeq" id="WP_251803996.1">
    <property type="nucleotide sequence ID" value="NZ_JAMQOL010000074.1"/>
</dbReference>
<dbReference type="Proteomes" id="UP001523216">
    <property type="component" value="Unassembled WGS sequence"/>
</dbReference>
<keyword evidence="3" id="KW-1185">Reference proteome</keyword>